<dbReference type="PANTHER" id="PTHR30543:SF21">
    <property type="entry name" value="NAD(P)H-DEPENDENT FMN REDUCTASE LOT6"/>
    <property type="match status" value="1"/>
</dbReference>
<dbReference type="InterPro" id="IPR050712">
    <property type="entry name" value="NAD(P)H-dep_reductase"/>
</dbReference>
<evidence type="ECO:0000313" key="2">
    <source>
        <dbReference type="EMBL" id="RCJ32450.1"/>
    </source>
</evidence>
<dbReference type="AlphaFoldDB" id="A0A367R999"/>
<sequence length="186" mass="19492">MKILAISGSLRPGSANTSLLHAAATLISEGIELTIYEGLANLPHFNPELDGEVPPISVNNWRKQLRESDGLIICTPEYAYGMPGVLKNALDWIVSSGELVGKPVAAISASPSEFGGANAHASLLLTLTALAANIVLGASLSVPFVSKKLNTKGELTDPDTAQLLRFVLDALVAAIKVQPDAAERLL</sequence>
<dbReference type="EMBL" id="LXQD01000205">
    <property type="protein sequence ID" value="RCJ32450.1"/>
    <property type="molecule type" value="Genomic_DNA"/>
</dbReference>
<dbReference type="InterPro" id="IPR029039">
    <property type="entry name" value="Flavoprotein-like_sf"/>
</dbReference>
<dbReference type="InterPro" id="IPR005025">
    <property type="entry name" value="FMN_Rdtase-like_dom"/>
</dbReference>
<dbReference type="GO" id="GO:0016491">
    <property type="term" value="F:oxidoreductase activity"/>
    <property type="evidence" value="ECO:0007669"/>
    <property type="project" value="InterPro"/>
</dbReference>
<keyword evidence="3" id="KW-1185">Reference proteome</keyword>
<dbReference type="GO" id="GO:0010181">
    <property type="term" value="F:FMN binding"/>
    <property type="evidence" value="ECO:0007669"/>
    <property type="project" value="TreeGrafter"/>
</dbReference>
<organism evidence="2 3">
    <name type="scientific">Nostoc minutum NIES-26</name>
    <dbReference type="NCBI Taxonomy" id="1844469"/>
    <lineage>
        <taxon>Bacteria</taxon>
        <taxon>Bacillati</taxon>
        <taxon>Cyanobacteriota</taxon>
        <taxon>Cyanophyceae</taxon>
        <taxon>Nostocales</taxon>
        <taxon>Nostocaceae</taxon>
        <taxon>Nostoc</taxon>
    </lineage>
</organism>
<comment type="caution">
    <text evidence="2">The sequence shown here is derived from an EMBL/GenBank/DDBJ whole genome shotgun (WGS) entry which is preliminary data.</text>
</comment>
<accession>A0A367R999</accession>
<dbReference type="Proteomes" id="UP000252107">
    <property type="component" value="Unassembled WGS sequence"/>
</dbReference>
<dbReference type="SUPFAM" id="SSF52218">
    <property type="entry name" value="Flavoproteins"/>
    <property type="match status" value="1"/>
</dbReference>
<reference evidence="2" key="1">
    <citation type="submission" date="2016-04" db="EMBL/GenBank/DDBJ databases">
        <authorList>
            <person name="Tabuchi Yagui T.R."/>
        </authorList>
    </citation>
    <scope>NUCLEOTIDE SEQUENCE [LARGE SCALE GENOMIC DNA]</scope>
    <source>
        <strain evidence="2">NIES-26</strain>
    </source>
</reference>
<evidence type="ECO:0000313" key="3">
    <source>
        <dbReference type="Proteomes" id="UP000252107"/>
    </source>
</evidence>
<dbReference type="GO" id="GO:0005829">
    <property type="term" value="C:cytosol"/>
    <property type="evidence" value="ECO:0007669"/>
    <property type="project" value="TreeGrafter"/>
</dbReference>
<protein>
    <submittedName>
        <fullName evidence="2">Flavoprotein</fullName>
    </submittedName>
</protein>
<gene>
    <name evidence="2" type="ORF">A6770_18725</name>
</gene>
<feature type="domain" description="NADPH-dependent FMN reductase-like" evidence="1">
    <location>
        <begin position="1"/>
        <end position="144"/>
    </location>
</feature>
<evidence type="ECO:0000259" key="1">
    <source>
        <dbReference type="Pfam" id="PF03358"/>
    </source>
</evidence>
<name>A0A367R999_9NOSO</name>
<proteinExistence type="predicted"/>
<dbReference type="PANTHER" id="PTHR30543">
    <property type="entry name" value="CHROMATE REDUCTASE"/>
    <property type="match status" value="1"/>
</dbReference>
<dbReference type="Pfam" id="PF03358">
    <property type="entry name" value="FMN_red"/>
    <property type="match status" value="1"/>
</dbReference>
<dbReference type="Gene3D" id="3.40.50.360">
    <property type="match status" value="1"/>
</dbReference>